<sequence length="201" mass="21781">MPVNDDSSKGQNTVTASPNLDAERTELLGQLASARSTLIYTLRGLTDEQLGERPTVSALCLGGLVKHVAAMEESWLRFAVDGASAMTFDLPDGVTWADVAAGTAREYPQWMIDHQNDFQMLPGDTLDGILKRYEQVAARTEEIVAALPDLSATHPLPPAPWHEAGAVRSVRRVLMHVIAETAQHTGHADILRESIDGQTST</sequence>
<organism evidence="2 3">
    <name type="scientific">Nonomuraea solani</name>
    <dbReference type="NCBI Taxonomy" id="1144553"/>
    <lineage>
        <taxon>Bacteria</taxon>
        <taxon>Bacillati</taxon>
        <taxon>Actinomycetota</taxon>
        <taxon>Actinomycetes</taxon>
        <taxon>Streptosporangiales</taxon>
        <taxon>Streptosporangiaceae</taxon>
        <taxon>Nonomuraea</taxon>
    </lineage>
</organism>
<dbReference type="Proteomes" id="UP000236732">
    <property type="component" value="Unassembled WGS sequence"/>
</dbReference>
<dbReference type="AlphaFoldDB" id="A0A1H6EVJ9"/>
<dbReference type="EMBL" id="FNVT01000019">
    <property type="protein sequence ID" value="SEH01111.1"/>
    <property type="molecule type" value="Genomic_DNA"/>
</dbReference>
<keyword evidence="3" id="KW-1185">Reference proteome</keyword>
<feature type="compositionally biased region" description="Polar residues" evidence="1">
    <location>
        <begin position="9"/>
        <end position="18"/>
    </location>
</feature>
<proteinExistence type="predicted"/>
<gene>
    <name evidence="2" type="ORF">SAMN05444920_11941</name>
</gene>
<protein>
    <recommendedName>
        <fullName evidence="4">DinB superfamily protein</fullName>
    </recommendedName>
</protein>
<evidence type="ECO:0000313" key="3">
    <source>
        <dbReference type="Proteomes" id="UP000236732"/>
    </source>
</evidence>
<dbReference type="Gene3D" id="1.20.120.450">
    <property type="entry name" value="dinb family like domain"/>
    <property type="match status" value="1"/>
</dbReference>
<dbReference type="InterPro" id="IPR007061">
    <property type="entry name" value="MST-like"/>
</dbReference>
<reference evidence="2 3" key="1">
    <citation type="submission" date="2016-10" db="EMBL/GenBank/DDBJ databases">
        <authorList>
            <person name="de Groot N.N."/>
        </authorList>
    </citation>
    <scope>NUCLEOTIDE SEQUENCE [LARGE SCALE GENOMIC DNA]</scope>
    <source>
        <strain evidence="2 3">CGMCC 4.7037</strain>
    </source>
</reference>
<dbReference type="RefSeq" id="WP_200824672.1">
    <property type="nucleotide sequence ID" value="NZ_FNVT01000019.1"/>
</dbReference>
<dbReference type="Pfam" id="PF04978">
    <property type="entry name" value="MST"/>
    <property type="match status" value="1"/>
</dbReference>
<evidence type="ECO:0008006" key="4">
    <source>
        <dbReference type="Google" id="ProtNLM"/>
    </source>
</evidence>
<evidence type="ECO:0000313" key="2">
    <source>
        <dbReference type="EMBL" id="SEH01111.1"/>
    </source>
</evidence>
<dbReference type="InterPro" id="IPR034660">
    <property type="entry name" value="DinB/YfiT-like"/>
</dbReference>
<feature type="region of interest" description="Disordered" evidence="1">
    <location>
        <begin position="1"/>
        <end position="21"/>
    </location>
</feature>
<accession>A0A1H6EVJ9</accession>
<dbReference type="SUPFAM" id="SSF109854">
    <property type="entry name" value="DinB/YfiT-like putative metalloenzymes"/>
    <property type="match status" value="1"/>
</dbReference>
<evidence type="ECO:0000256" key="1">
    <source>
        <dbReference type="SAM" id="MobiDB-lite"/>
    </source>
</evidence>
<name>A0A1H6EVJ9_9ACTN</name>